<dbReference type="OrthoDB" id="7951357at2"/>
<sequence>MRRILPLFLLLTACGPSPQEARIEARRINGLSTAELWRIQATTEDEIELYQVEAELGSRNQFRSGAAYLGKRSLALARPGRWRRPRQDDPDLDAIDCSDFVLEAAAQAELMGSGGPRNDRHRLDEDGDGLACGWRSELERSVAAARRG</sequence>
<name>A0A2Y9AK85_9RHOB</name>
<dbReference type="AlphaFoldDB" id="A0A2Y9AK85"/>
<evidence type="ECO:0000313" key="1">
    <source>
        <dbReference type="EMBL" id="PWJ20469.1"/>
    </source>
</evidence>
<dbReference type="Proteomes" id="UP000245839">
    <property type="component" value="Unassembled WGS sequence"/>
</dbReference>
<evidence type="ECO:0000313" key="3">
    <source>
        <dbReference type="Proteomes" id="UP000245839"/>
    </source>
</evidence>
<proteinExistence type="predicted"/>
<accession>A0A2Y9AK85</accession>
<dbReference type="EMBL" id="UETC01000003">
    <property type="protein sequence ID" value="SSA44565.1"/>
    <property type="molecule type" value="Genomic_DNA"/>
</dbReference>
<keyword evidence="3" id="KW-1185">Reference proteome</keyword>
<gene>
    <name evidence="1" type="ORF">BCF38_103287</name>
    <name evidence="2" type="ORF">SAMN05421539_103287</name>
</gene>
<evidence type="ECO:0000313" key="2">
    <source>
        <dbReference type="EMBL" id="SSA44565.1"/>
    </source>
</evidence>
<reference evidence="2 4" key="1">
    <citation type="submission" date="2016-10" db="EMBL/GenBank/DDBJ databases">
        <authorList>
            <person name="Cai Z."/>
        </authorList>
    </citation>
    <scope>NUCLEOTIDE SEQUENCE [LARGE SCALE GENOMIC DNA]</scope>
    <source>
        <strain evidence="2 4">DSM 25227</strain>
    </source>
</reference>
<protein>
    <recommendedName>
        <fullName evidence="5">Excalibur calcium-binding domain-containing protein</fullName>
    </recommendedName>
</protein>
<dbReference type="EMBL" id="QGDJ01000003">
    <property type="protein sequence ID" value="PWJ20469.1"/>
    <property type="molecule type" value="Genomic_DNA"/>
</dbReference>
<dbReference type="RefSeq" id="WP_109564052.1">
    <property type="nucleotide sequence ID" value="NZ_QGDJ01000003.1"/>
</dbReference>
<organism evidence="2 4">
    <name type="scientific">Jannaschia seohaensis</name>
    <dbReference type="NCBI Taxonomy" id="475081"/>
    <lineage>
        <taxon>Bacteria</taxon>
        <taxon>Pseudomonadati</taxon>
        <taxon>Pseudomonadota</taxon>
        <taxon>Alphaproteobacteria</taxon>
        <taxon>Rhodobacterales</taxon>
        <taxon>Roseobacteraceae</taxon>
        <taxon>Jannaschia</taxon>
    </lineage>
</organism>
<evidence type="ECO:0000313" key="4">
    <source>
        <dbReference type="Proteomes" id="UP000251571"/>
    </source>
</evidence>
<dbReference type="Proteomes" id="UP000251571">
    <property type="component" value="Unassembled WGS sequence"/>
</dbReference>
<reference evidence="1 3" key="2">
    <citation type="submission" date="2018-03" db="EMBL/GenBank/DDBJ databases">
        <title>Genomic Encyclopedia of Archaeal and Bacterial Type Strains, Phase II (KMG-II): from individual species to whole genera.</title>
        <authorList>
            <person name="Goeker M."/>
        </authorList>
    </citation>
    <scope>NUCLEOTIDE SEQUENCE [LARGE SCALE GENOMIC DNA]</scope>
    <source>
        <strain evidence="1 3">DSM 25227</strain>
    </source>
</reference>
<evidence type="ECO:0008006" key="5">
    <source>
        <dbReference type="Google" id="ProtNLM"/>
    </source>
</evidence>